<accession>D2E8E1</accession>
<evidence type="ECO:0000313" key="18">
    <source>
        <dbReference type="EMBL" id="QRM16905.1"/>
    </source>
</evidence>
<dbReference type="GeneID" id="8683522"/>
<proteinExistence type="inferred from homology"/>
<evidence type="ECO:0000256" key="9">
    <source>
        <dbReference type="ARBA" id="ARBA00022840"/>
    </source>
</evidence>
<dbReference type="EC" id="2.7.4.6" evidence="3"/>
<dbReference type="EMBL" id="FJ940765">
    <property type="protein sequence ID" value="ADA57853.2"/>
    <property type="molecule type" value="Genomic_DNA"/>
</dbReference>
<dbReference type="Pfam" id="PF00334">
    <property type="entry name" value="NDK"/>
    <property type="match status" value="1"/>
</dbReference>
<dbReference type="EMBL" id="MW580850">
    <property type="protein sequence ID" value="QRM16511.1"/>
    <property type="molecule type" value="Genomic_DNA"/>
</dbReference>
<sequence length="170" mass="18708">METTLVLIKPDGVRRGVIGKILTRFEDRGLQLKACSLIEPPTALLEQHYADHVTKTHWPLILYSMQSGPVMALALEGKSAVQLVRLMVGATDPVVAAPGTIRGDFAIDLGRNLIHASDSVDSAVRELALWFPCNPVTGESALCEYPPREFIYRKVCLGCLHHQKHTGHTM</sequence>
<evidence type="ECO:0000313" key="16">
    <source>
        <dbReference type="EMBL" id="QRM16642.1"/>
    </source>
</evidence>
<dbReference type="GO" id="GO:0005524">
    <property type="term" value="F:ATP binding"/>
    <property type="evidence" value="ECO:0007669"/>
    <property type="project" value="UniProtKB-KW"/>
</dbReference>
<evidence type="ECO:0000256" key="5">
    <source>
        <dbReference type="ARBA" id="ARBA00022679"/>
    </source>
</evidence>
<keyword evidence="7" id="KW-0547">Nucleotide-binding</keyword>
<reference evidence="18" key="3">
    <citation type="journal article" date="2021" name="Microorganisms">
        <title>Genomes of Anguillid Herpesvirus 1 Strains Reveal Evolutionary Disparities and Low Genetic Diversity in the Genus Cyprinivirus.</title>
        <authorList>
            <person name="Donohoe O."/>
            <person name="Zhang H."/>
            <person name="Delrez N."/>
            <person name="Gao Y."/>
            <person name="Suarez N.M."/>
            <person name="Davison A.J."/>
            <person name="Vanderplasschen A."/>
        </authorList>
    </citation>
    <scope>NUCLEOTIDE SEQUENCE</scope>
    <source>
        <strain evidence="14">500138</strain>
        <strain evidence="16">DK-200249</strain>
        <strain evidence="15">DK-2008-50-66-1</strain>
        <strain evidence="17">DK-205223-2</strain>
        <strain evidence="18">DK-206116-1</strain>
        <strain evidence="19">HVA 486123</strain>
        <strain evidence="20">UK N080</strain>
    </source>
</reference>
<evidence type="ECO:0000256" key="1">
    <source>
        <dbReference type="ARBA" id="ARBA00001946"/>
    </source>
</evidence>
<evidence type="ECO:0000313" key="21">
    <source>
        <dbReference type="Proteomes" id="UP000011239"/>
    </source>
</evidence>
<keyword evidence="11" id="KW-0546">Nucleotide metabolism</keyword>
<keyword evidence="10" id="KW-0460">Magnesium</keyword>
<dbReference type="EMBL" id="MW580849">
    <property type="protein sequence ID" value="QRM16383.1"/>
    <property type="molecule type" value="Genomic_DNA"/>
</dbReference>
<dbReference type="InterPro" id="IPR034907">
    <property type="entry name" value="NDK-like_dom"/>
</dbReference>
<dbReference type="CDD" id="cd04413">
    <property type="entry name" value="NDPk_I"/>
    <property type="match status" value="1"/>
</dbReference>
<evidence type="ECO:0000256" key="10">
    <source>
        <dbReference type="ARBA" id="ARBA00022842"/>
    </source>
</evidence>
<dbReference type="EMBL" id="MW580855">
    <property type="protein sequence ID" value="QRM17167.1"/>
    <property type="molecule type" value="Genomic_DNA"/>
</dbReference>
<dbReference type="GO" id="GO:0006241">
    <property type="term" value="P:CTP biosynthetic process"/>
    <property type="evidence" value="ECO:0007669"/>
    <property type="project" value="InterPro"/>
</dbReference>
<dbReference type="EMBL" id="MW580853">
    <property type="protein sequence ID" value="QRM16905.1"/>
    <property type="molecule type" value="Genomic_DNA"/>
</dbReference>
<dbReference type="GO" id="GO:0006228">
    <property type="term" value="P:UTP biosynthetic process"/>
    <property type="evidence" value="ECO:0007669"/>
    <property type="project" value="InterPro"/>
</dbReference>
<keyword evidence="21" id="KW-1185">Reference proteome</keyword>
<dbReference type="PRINTS" id="PR01243">
    <property type="entry name" value="NUCDPKINASE"/>
</dbReference>
<feature type="domain" description="Nucleoside diphosphate kinase-like" evidence="12">
    <location>
        <begin position="1"/>
        <end position="138"/>
    </location>
</feature>
<dbReference type="FunFam" id="3.30.70.141:FF:000003">
    <property type="entry name" value="Nucleoside diphosphate kinase"/>
    <property type="match status" value="1"/>
</dbReference>
<dbReference type="InterPro" id="IPR036850">
    <property type="entry name" value="NDK-like_dom_sf"/>
</dbReference>
<dbReference type="SUPFAM" id="SSF54919">
    <property type="entry name" value="Nucleoside diphosphate kinase, NDK"/>
    <property type="match status" value="1"/>
</dbReference>
<dbReference type="InterPro" id="IPR023005">
    <property type="entry name" value="Nucleoside_diP_kinase_AS"/>
</dbReference>
<reference evidence="13" key="2">
    <citation type="submission" date="2012-05" db="EMBL/GenBank/DDBJ databases">
        <authorList>
            <person name="van Beurden S.J."/>
            <person name="Gatherer D."/>
            <person name="Tuzi K."/>
            <person name="Herzyk P."/>
            <person name="Galbraith J."/>
            <person name="Peeters B.P.H."/>
            <person name="Rottier P.J.M."/>
            <person name="Engelsma M.Y."/>
            <person name="Davison A.J."/>
        </authorList>
    </citation>
    <scope>NUCLEOTIDE SEQUENCE</scope>
    <source>
        <strain evidence="13">500138</strain>
    </source>
</reference>
<evidence type="ECO:0000313" key="20">
    <source>
        <dbReference type="EMBL" id="QRM17167.1"/>
    </source>
</evidence>
<evidence type="ECO:0000256" key="4">
    <source>
        <dbReference type="ARBA" id="ARBA00017632"/>
    </source>
</evidence>
<evidence type="ECO:0000313" key="13">
    <source>
        <dbReference type="EMBL" id="ADA57853.2"/>
    </source>
</evidence>
<evidence type="ECO:0000256" key="6">
    <source>
        <dbReference type="ARBA" id="ARBA00022723"/>
    </source>
</evidence>
<keyword evidence="5 18" id="KW-0808">Transferase</keyword>
<keyword evidence="8 18" id="KW-0418">Kinase</keyword>
<dbReference type="Gene3D" id="3.30.70.141">
    <property type="entry name" value="Nucleoside diphosphate kinase-like domain"/>
    <property type="match status" value="1"/>
</dbReference>
<dbReference type="PROSITE" id="PS00469">
    <property type="entry name" value="NDPK"/>
    <property type="match status" value="1"/>
</dbReference>
<dbReference type="EMBL" id="MW580852">
    <property type="protein sequence ID" value="QRM16775.1"/>
    <property type="molecule type" value="Genomic_DNA"/>
</dbReference>
<evidence type="ECO:0000256" key="8">
    <source>
        <dbReference type="ARBA" id="ARBA00022777"/>
    </source>
</evidence>
<dbReference type="SMART" id="SM00562">
    <property type="entry name" value="NDK"/>
    <property type="match status" value="1"/>
</dbReference>
<evidence type="ECO:0000313" key="17">
    <source>
        <dbReference type="EMBL" id="QRM16775.1"/>
    </source>
</evidence>
<dbReference type="GO" id="GO:0006183">
    <property type="term" value="P:GTP biosynthetic process"/>
    <property type="evidence" value="ECO:0007669"/>
    <property type="project" value="InterPro"/>
</dbReference>
<evidence type="ECO:0000313" key="19">
    <source>
        <dbReference type="EMBL" id="QRM17036.1"/>
    </source>
</evidence>
<organism evidence="18">
    <name type="scientific">Anguillid herpesvirus 1</name>
    <dbReference type="NCBI Taxonomy" id="150286"/>
    <lineage>
        <taxon>Viruses</taxon>
        <taxon>Duplodnaviria</taxon>
        <taxon>Heunggongvirae</taxon>
        <taxon>Peploviricota</taxon>
        <taxon>Herviviricetes</taxon>
        <taxon>Herpesvirales</taxon>
        <taxon>Alloherpesviridae</taxon>
        <taxon>Cyvirus</taxon>
        <taxon>Cyvirus anguillidallo1</taxon>
    </lineage>
</organism>
<evidence type="ECO:0000259" key="12">
    <source>
        <dbReference type="SMART" id="SM00562"/>
    </source>
</evidence>
<evidence type="ECO:0000256" key="2">
    <source>
        <dbReference type="ARBA" id="ARBA00008142"/>
    </source>
</evidence>
<accession>A0A1J0REK7</accession>
<dbReference type="PROSITE" id="PS51374">
    <property type="entry name" value="NDPK_LIKE"/>
    <property type="match status" value="1"/>
</dbReference>
<dbReference type="Proteomes" id="UP000011239">
    <property type="component" value="Segment"/>
</dbReference>
<evidence type="ECO:0000256" key="3">
    <source>
        <dbReference type="ARBA" id="ARBA00012966"/>
    </source>
</evidence>
<dbReference type="NCBIfam" id="NF001908">
    <property type="entry name" value="PRK00668.1"/>
    <property type="match status" value="1"/>
</dbReference>
<keyword evidence="9" id="KW-0067">ATP-binding</keyword>
<dbReference type="KEGG" id="vg:8683522"/>
<keyword evidence="6" id="KW-0479">Metal-binding</keyword>
<dbReference type="PANTHER" id="PTHR11349">
    <property type="entry name" value="NUCLEOSIDE DIPHOSPHATE KINASE"/>
    <property type="match status" value="1"/>
</dbReference>
<evidence type="ECO:0000313" key="15">
    <source>
        <dbReference type="EMBL" id="QRM16511.1"/>
    </source>
</evidence>
<dbReference type="InterPro" id="IPR001564">
    <property type="entry name" value="Nucleoside_diP_kinase"/>
</dbReference>
<protein>
    <recommendedName>
        <fullName evidence="4">Nucleoside diphosphate kinase</fullName>
        <ecNumber evidence="3">2.7.4.6</ecNumber>
    </recommendedName>
</protein>
<evidence type="ECO:0000313" key="14">
    <source>
        <dbReference type="EMBL" id="QRM16383.1"/>
    </source>
</evidence>
<dbReference type="OrthoDB" id="20570at10239"/>
<gene>
    <name evidence="18" type="primary">ORF90</name>
    <name evidence="13" type="ORF">AngHV1_ORF90</name>
</gene>
<dbReference type="RefSeq" id="YP_003358229.2">
    <property type="nucleotide sequence ID" value="NC_013668.3"/>
</dbReference>
<reference evidence="13 21" key="1">
    <citation type="journal article" date="2010" name="J. Gen. Virol.">
        <title>Complete genome sequence and taxonomic position of anguillid herpesvirus 1.</title>
        <authorList>
            <person name="van Beurden S.J."/>
            <person name="Bossers A."/>
            <person name="Voorbergen-Laarman M.H."/>
            <person name="Haenen O.L."/>
            <person name="Peters S."/>
            <person name="Abma-Henkens M.H."/>
            <person name="Peeters B.P."/>
            <person name="Rottier P.J."/>
            <person name="Engelsma M.Y."/>
        </authorList>
    </citation>
    <scope>NUCLEOTIDE SEQUENCE [LARGE SCALE GENOMIC DNA]</scope>
    <source>
        <strain evidence="13">500138</strain>
        <strain evidence="21">Isolate Anguilla anguilla/Netherlands/500138/1998</strain>
    </source>
</reference>
<reference evidence="18" key="4">
    <citation type="submission" date="2021-02" db="EMBL/GenBank/DDBJ databases">
        <authorList>
            <person name="Vanderplasschen A.F.C."/>
            <person name="Davison A.J."/>
        </authorList>
    </citation>
    <scope>NUCLEOTIDE SEQUENCE</scope>
    <source>
        <strain evidence="14">500138</strain>
        <strain evidence="16">DK-200249</strain>
        <strain evidence="15">DK-2008-50-66-1</strain>
        <strain evidence="17">DK-205223-2</strain>
        <strain evidence="18">DK-206116-1</strain>
        <strain evidence="19">HVA 486123</strain>
        <strain evidence="20">UK N080</strain>
    </source>
</reference>
<dbReference type="GO" id="GO:0046872">
    <property type="term" value="F:metal ion binding"/>
    <property type="evidence" value="ECO:0007669"/>
    <property type="project" value="UniProtKB-KW"/>
</dbReference>
<evidence type="ECO:0000256" key="11">
    <source>
        <dbReference type="ARBA" id="ARBA00023080"/>
    </source>
</evidence>
<comment type="cofactor">
    <cofactor evidence="1">
        <name>Mg(2+)</name>
        <dbReference type="ChEBI" id="CHEBI:18420"/>
    </cofactor>
</comment>
<evidence type="ECO:0000256" key="7">
    <source>
        <dbReference type="ARBA" id="ARBA00022741"/>
    </source>
</evidence>
<dbReference type="EMBL" id="MW580851">
    <property type="protein sequence ID" value="QRM16642.1"/>
    <property type="molecule type" value="Genomic_DNA"/>
</dbReference>
<name>A0A1J0REK7_9VIRU</name>
<dbReference type="GO" id="GO:0004550">
    <property type="term" value="F:nucleoside diphosphate kinase activity"/>
    <property type="evidence" value="ECO:0007669"/>
    <property type="project" value="UniProtKB-EC"/>
</dbReference>
<dbReference type="EMBL" id="MW580854">
    <property type="protein sequence ID" value="QRM17036.1"/>
    <property type="molecule type" value="Genomic_DNA"/>
</dbReference>
<comment type="similarity">
    <text evidence="2">Belongs to the NDK family.</text>
</comment>